<feature type="transmembrane region" description="Helical" evidence="11">
    <location>
        <begin position="68"/>
        <end position="88"/>
    </location>
</feature>
<keyword evidence="8 11" id="KW-0407">Ion channel</keyword>
<keyword evidence="7 11" id="KW-0472">Membrane</keyword>
<evidence type="ECO:0000256" key="1">
    <source>
        <dbReference type="ARBA" id="ARBA00004651"/>
    </source>
</evidence>
<gene>
    <name evidence="11 12" type="primary">crcB</name>
    <name evidence="11" type="synonym">fluC</name>
    <name evidence="12" type="ORF">DDZ15_13065</name>
</gene>
<evidence type="ECO:0000256" key="10">
    <source>
        <dbReference type="ARBA" id="ARBA00035585"/>
    </source>
</evidence>
<name>A0A316TPD3_9BACT</name>
<feature type="binding site" evidence="11">
    <location>
        <position position="79"/>
    </location>
    <ligand>
        <name>Na(+)</name>
        <dbReference type="ChEBI" id="CHEBI:29101"/>
        <note>structural</note>
    </ligand>
</feature>
<evidence type="ECO:0000256" key="9">
    <source>
        <dbReference type="ARBA" id="ARBA00035120"/>
    </source>
</evidence>
<dbReference type="GO" id="GO:0005886">
    <property type="term" value="C:plasma membrane"/>
    <property type="evidence" value="ECO:0007669"/>
    <property type="project" value="UniProtKB-SubCell"/>
</dbReference>
<dbReference type="HAMAP" id="MF_00454">
    <property type="entry name" value="FluC"/>
    <property type="match status" value="1"/>
</dbReference>
<comment type="function">
    <text evidence="11">Fluoride-specific ion channel. Important for reducing fluoride concentration in the cell, thus reducing its toxicity.</text>
</comment>
<dbReference type="NCBIfam" id="TIGR00494">
    <property type="entry name" value="crcB"/>
    <property type="match status" value="1"/>
</dbReference>
<dbReference type="GO" id="GO:0062054">
    <property type="term" value="F:fluoride channel activity"/>
    <property type="evidence" value="ECO:0007669"/>
    <property type="project" value="UniProtKB-UniRule"/>
</dbReference>
<evidence type="ECO:0000313" key="12">
    <source>
        <dbReference type="EMBL" id="PWN05531.1"/>
    </source>
</evidence>
<evidence type="ECO:0000256" key="4">
    <source>
        <dbReference type="ARBA" id="ARBA00022692"/>
    </source>
</evidence>
<comment type="similarity">
    <text evidence="9 11">Belongs to the fluoride channel Fluc/FEX (TC 1.A.43) family.</text>
</comment>
<sequence>MSQIIFVAAGGAAGAVCRYLITILISRLSGHSPVYTGTVAVNLSGSFAMGIIFGYLLQNPVIPETVVLTFSTGFLGSFTTFSTFALEVQNLLQKPLKDMLTYLILQLAAALLLAAAGMMAGITAAGGSIG</sequence>
<feature type="transmembrane region" description="Helical" evidence="11">
    <location>
        <begin position="6"/>
        <end position="25"/>
    </location>
</feature>
<evidence type="ECO:0000313" key="13">
    <source>
        <dbReference type="Proteomes" id="UP000245533"/>
    </source>
</evidence>
<evidence type="ECO:0000256" key="7">
    <source>
        <dbReference type="ARBA" id="ARBA00023136"/>
    </source>
</evidence>
<dbReference type="InterPro" id="IPR003691">
    <property type="entry name" value="FluC"/>
</dbReference>
<organism evidence="12 13">
    <name type="scientific">Rhodohalobacter mucosus</name>
    <dbReference type="NCBI Taxonomy" id="2079485"/>
    <lineage>
        <taxon>Bacteria</taxon>
        <taxon>Pseudomonadati</taxon>
        <taxon>Balneolota</taxon>
        <taxon>Balneolia</taxon>
        <taxon>Balneolales</taxon>
        <taxon>Balneolaceae</taxon>
        <taxon>Rhodohalobacter</taxon>
    </lineage>
</organism>
<dbReference type="PANTHER" id="PTHR28259">
    <property type="entry name" value="FLUORIDE EXPORT PROTEIN 1-RELATED"/>
    <property type="match status" value="1"/>
</dbReference>
<dbReference type="PANTHER" id="PTHR28259:SF1">
    <property type="entry name" value="FLUORIDE EXPORT PROTEIN 1-RELATED"/>
    <property type="match status" value="1"/>
</dbReference>
<keyword evidence="13" id="KW-1185">Reference proteome</keyword>
<keyword evidence="11" id="KW-0915">Sodium</keyword>
<evidence type="ECO:0000256" key="6">
    <source>
        <dbReference type="ARBA" id="ARBA00023065"/>
    </source>
</evidence>
<keyword evidence="5 11" id="KW-1133">Transmembrane helix</keyword>
<dbReference type="GO" id="GO:0046872">
    <property type="term" value="F:metal ion binding"/>
    <property type="evidence" value="ECO:0007669"/>
    <property type="project" value="UniProtKB-KW"/>
</dbReference>
<dbReference type="GO" id="GO:0140114">
    <property type="term" value="P:cellular detoxification of fluoride"/>
    <property type="evidence" value="ECO:0007669"/>
    <property type="project" value="UniProtKB-UniRule"/>
</dbReference>
<dbReference type="EMBL" id="QGGB01000009">
    <property type="protein sequence ID" value="PWN05531.1"/>
    <property type="molecule type" value="Genomic_DNA"/>
</dbReference>
<feature type="binding site" evidence="11">
    <location>
        <position position="76"/>
    </location>
    <ligand>
        <name>Na(+)</name>
        <dbReference type="ChEBI" id="CHEBI:29101"/>
        <note>structural</note>
    </ligand>
</feature>
<keyword evidence="3" id="KW-0997">Cell inner membrane</keyword>
<feature type="transmembrane region" description="Helical" evidence="11">
    <location>
        <begin position="37"/>
        <end position="56"/>
    </location>
</feature>
<dbReference type="OrthoDB" id="9815830at2"/>
<evidence type="ECO:0000256" key="5">
    <source>
        <dbReference type="ARBA" id="ARBA00022989"/>
    </source>
</evidence>
<reference evidence="12 13" key="1">
    <citation type="submission" date="2018-05" db="EMBL/GenBank/DDBJ databases">
        <title>Rhodohalobacter halophilus gen. nov., sp. nov., a moderately halophilic member of the family Balneolaceae.</title>
        <authorList>
            <person name="Liu Z.-W."/>
        </authorList>
    </citation>
    <scope>NUCLEOTIDE SEQUENCE [LARGE SCALE GENOMIC DNA]</scope>
    <source>
        <strain evidence="12 13">8A47</strain>
    </source>
</reference>
<dbReference type="Proteomes" id="UP000245533">
    <property type="component" value="Unassembled WGS sequence"/>
</dbReference>
<evidence type="ECO:0000256" key="8">
    <source>
        <dbReference type="ARBA" id="ARBA00023303"/>
    </source>
</evidence>
<evidence type="ECO:0000256" key="3">
    <source>
        <dbReference type="ARBA" id="ARBA00022519"/>
    </source>
</evidence>
<keyword evidence="11" id="KW-0479">Metal-binding</keyword>
<keyword evidence="6 11" id="KW-0406">Ion transport</keyword>
<comment type="subcellular location">
    <subcellularLocation>
        <location evidence="1 11">Cell membrane</location>
        <topology evidence="1 11">Multi-pass membrane protein</topology>
    </subcellularLocation>
</comment>
<feature type="transmembrane region" description="Helical" evidence="11">
    <location>
        <begin position="100"/>
        <end position="125"/>
    </location>
</feature>
<keyword evidence="4 11" id="KW-0812">Transmembrane</keyword>
<comment type="catalytic activity">
    <reaction evidence="10">
        <text>fluoride(in) = fluoride(out)</text>
        <dbReference type="Rhea" id="RHEA:76159"/>
        <dbReference type="ChEBI" id="CHEBI:17051"/>
    </reaction>
    <physiologicalReaction direction="left-to-right" evidence="10">
        <dbReference type="Rhea" id="RHEA:76160"/>
    </physiologicalReaction>
</comment>
<dbReference type="RefSeq" id="WP_109647559.1">
    <property type="nucleotide sequence ID" value="NZ_QGGB01000009.1"/>
</dbReference>
<comment type="caution">
    <text evidence="12">The sequence shown here is derived from an EMBL/GenBank/DDBJ whole genome shotgun (WGS) entry which is preliminary data.</text>
</comment>
<evidence type="ECO:0000256" key="2">
    <source>
        <dbReference type="ARBA" id="ARBA00022475"/>
    </source>
</evidence>
<protein>
    <recommendedName>
        <fullName evidence="11">Fluoride-specific ion channel FluC</fullName>
    </recommendedName>
</protein>
<keyword evidence="11" id="KW-0813">Transport</keyword>
<comment type="activity regulation">
    <text evidence="11">Na(+) is not transported, but it plays an essential structural role and its presence is essential for fluoride channel function.</text>
</comment>
<accession>A0A316TPD3</accession>
<proteinExistence type="inferred from homology"/>
<keyword evidence="2 11" id="KW-1003">Cell membrane</keyword>
<evidence type="ECO:0000256" key="11">
    <source>
        <dbReference type="HAMAP-Rule" id="MF_00454"/>
    </source>
</evidence>
<dbReference type="Pfam" id="PF02537">
    <property type="entry name" value="CRCB"/>
    <property type="match status" value="1"/>
</dbReference>
<dbReference type="AlphaFoldDB" id="A0A316TPD3"/>